<organism evidence="2 3">
    <name type="scientific">Mycolicibacterium mucogenicum DSM 44124</name>
    <dbReference type="NCBI Taxonomy" id="1226753"/>
    <lineage>
        <taxon>Bacteria</taxon>
        <taxon>Bacillati</taxon>
        <taxon>Actinomycetota</taxon>
        <taxon>Actinomycetes</taxon>
        <taxon>Mycobacteriales</taxon>
        <taxon>Mycobacteriaceae</taxon>
        <taxon>Mycolicibacterium</taxon>
    </lineage>
</organism>
<dbReference type="KEGG" id="mmuc:C1S78_014405"/>
<feature type="transmembrane region" description="Helical" evidence="1">
    <location>
        <begin position="12"/>
        <end position="36"/>
    </location>
</feature>
<keyword evidence="1" id="KW-0472">Membrane</keyword>
<reference evidence="2 3" key="1">
    <citation type="journal article" date="2019" name="BMC Evol. Biol.">
        <title>Comparative genomics of Mycobacterium mucogenicum and Mycobacterium neoaurum clade members emphasizing tRNA and non-coding RNA.</title>
        <authorList>
            <person name="Behra P.R.K."/>
            <person name="Pettersson B.M.F."/>
            <person name="Das S."/>
            <person name="Dasgupta S."/>
            <person name="Kirsebom L.A."/>
        </authorList>
    </citation>
    <scope>NUCLEOTIDE SEQUENCE [LARGE SCALE GENOMIC DNA]</scope>
    <source>
        <strain evidence="2 3">DSM 44124</strain>
    </source>
</reference>
<dbReference type="EMBL" id="CP062008">
    <property type="protein sequence ID" value="QPG72017.1"/>
    <property type="molecule type" value="Genomic_DNA"/>
</dbReference>
<reference evidence="2 3" key="2">
    <citation type="journal article" date="2019" name="Sci. Rep.">
        <title>Insight into the biology of Mycobacterium mucogenicum and Mycobacterium neoaurum clade members.</title>
        <authorList>
            <person name="Behra P.R.K."/>
            <person name="Pettersson B.M.F."/>
            <person name="Ramesh M."/>
            <person name="Dasgupta S."/>
            <person name="Kirsebom L.A."/>
        </authorList>
    </citation>
    <scope>NUCLEOTIDE SEQUENCE [LARGE SCALE GENOMIC DNA]</scope>
    <source>
        <strain evidence="2 3">DSM 44124</strain>
    </source>
</reference>
<name>A0A8E4RDA0_MYCMU</name>
<protein>
    <submittedName>
        <fullName evidence="2">Uncharacterized protein</fullName>
    </submittedName>
</protein>
<gene>
    <name evidence="2" type="ORF">C1S78_014405</name>
</gene>
<accession>A0A8E4RDA0</accession>
<dbReference type="AlphaFoldDB" id="A0A8E4RDA0"/>
<keyword evidence="1" id="KW-0812">Transmembrane</keyword>
<dbReference type="RefSeq" id="WP_138158406.1">
    <property type="nucleotide sequence ID" value="NZ_ANBS01000013.1"/>
</dbReference>
<keyword evidence="1" id="KW-1133">Transmembrane helix</keyword>
<evidence type="ECO:0000256" key="1">
    <source>
        <dbReference type="SAM" id="Phobius"/>
    </source>
</evidence>
<proteinExistence type="predicted"/>
<evidence type="ECO:0000313" key="3">
    <source>
        <dbReference type="Proteomes" id="UP000309231"/>
    </source>
</evidence>
<sequence>MGQRRRSAISKWVTPLWPITLVGIVLGALIGALALAPSKDVTASTTIRVDEPIEANQIMLGTQPLLNTMPDYMSGELAYLSSPSYLDSVAKKLGESKKPTLSASQAGKSNLVTLSATAANSDEARRTVDAAVTVFTGHVFDQNQQRYQSSLDAVNAVIPKLEEAQRISEPAATRPTDELVQLYFRRTSLQVELLRTPGVQTVEPTRIAEATGLLSSPALGPIGGGLLGGIVAMAGAMVWRTRTGIVTSVTQLDGEDQLALRPVLRLARRQVDEPAARTIYAQLPRPCTGTILVVGASADSGSATVARHIAFAAAEHGEAVSEDLADGDSTRRAETTILDAGTWSSPVAVEAADTADQIVVAVRIGFDTAHDVDVAARSVAHRDIPVSVVATRA</sequence>
<dbReference type="GeneID" id="76726118"/>
<dbReference type="Proteomes" id="UP000309231">
    <property type="component" value="Chromosome"/>
</dbReference>
<keyword evidence="3" id="KW-1185">Reference proteome</keyword>
<evidence type="ECO:0000313" key="2">
    <source>
        <dbReference type="EMBL" id="QPG72017.1"/>
    </source>
</evidence>